<evidence type="ECO:0000313" key="2">
    <source>
        <dbReference type="Proteomes" id="UP001082899"/>
    </source>
</evidence>
<accession>A0ABT3ZGT5</accession>
<sequence length="281" mass="31311">MAEKMCGFCGEPIGAGTRSREHLIKKAWLRELGHLQTNMPSDHVSGATGKIISSRLATADKLQAGGVCEDCNNGWMERMDAPISDAMLSMARGLTCPLHYSYDIQRQIARWIFRTGCTYRLMNLKLKELISAETRKALINPAYTPSGLTAFFLSYPPGKKELGTALIQNWEAYGKGIDLKDVQNMKFAIQIDSILLGCVHIDTPLLNAVLLPTHRAFYTNTLFNISRKETISRRNFTEIASVFINQWLAAVGVAKSNCLLNKPPFDYGPSCAKWAIAKLRH</sequence>
<dbReference type="RefSeq" id="WP_267844805.1">
    <property type="nucleotide sequence ID" value="NZ_JAPMXC010000001.1"/>
</dbReference>
<dbReference type="EMBL" id="JAPMXC010000001">
    <property type="protein sequence ID" value="MCY0385677.1"/>
    <property type="molecule type" value="Genomic_DNA"/>
</dbReference>
<keyword evidence="2" id="KW-1185">Reference proteome</keyword>
<comment type="caution">
    <text evidence="1">The sequence shown here is derived from an EMBL/GenBank/DDBJ whole genome shotgun (WGS) entry which is preliminary data.</text>
</comment>
<proteinExistence type="predicted"/>
<name>A0ABT3ZGT5_9BURK</name>
<evidence type="ECO:0000313" key="1">
    <source>
        <dbReference type="EMBL" id="MCY0385677.1"/>
    </source>
</evidence>
<protein>
    <submittedName>
        <fullName evidence="1">Uncharacterized protein</fullName>
    </submittedName>
</protein>
<reference evidence="1" key="1">
    <citation type="submission" date="2022-11" db="EMBL/GenBank/DDBJ databases">
        <title>Robbsia betulipollinis sp. nov., isolated from pollen of birch (Betula pendula).</title>
        <authorList>
            <person name="Shi H."/>
            <person name="Ambika Manirajan B."/>
            <person name="Ratering S."/>
            <person name="Geissler-Plaum R."/>
            <person name="Schnell S."/>
        </authorList>
    </citation>
    <scope>NUCLEOTIDE SEQUENCE</scope>
    <source>
        <strain evidence="1">Bb-Pol-6</strain>
    </source>
</reference>
<organism evidence="1 2">
    <name type="scientific">Robbsia betulipollinis</name>
    <dbReference type="NCBI Taxonomy" id="2981849"/>
    <lineage>
        <taxon>Bacteria</taxon>
        <taxon>Pseudomonadati</taxon>
        <taxon>Pseudomonadota</taxon>
        <taxon>Betaproteobacteria</taxon>
        <taxon>Burkholderiales</taxon>
        <taxon>Burkholderiaceae</taxon>
        <taxon>Robbsia</taxon>
    </lineage>
</organism>
<dbReference type="Proteomes" id="UP001082899">
    <property type="component" value="Unassembled WGS sequence"/>
</dbReference>
<gene>
    <name evidence="1" type="ORF">OVY01_00155</name>
</gene>